<dbReference type="OrthoDB" id="1433457at2"/>
<protein>
    <submittedName>
        <fullName evidence="1">Uncharacterized protein</fullName>
    </submittedName>
</protein>
<proteinExistence type="predicted"/>
<gene>
    <name evidence="1" type="ORF">DFQ04_1074</name>
</gene>
<comment type="caution">
    <text evidence="1">The sequence shown here is derived from an EMBL/GenBank/DDBJ whole genome shotgun (WGS) entry which is preliminary data.</text>
</comment>
<dbReference type="RefSeq" id="WP_133553387.1">
    <property type="nucleotide sequence ID" value="NZ_SNYF01000005.1"/>
</dbReference>
<organism evidence="1 2">
    <name type="scientific">Algoriphagus boseongensis</name>
    <dbReference type="NCBI Taxonomy" id="1442587"/>
    <lineage>
        <taxon>Bacteria</taxon>
        <taxon>Pseudomonadati</taxon>
        <taxon>Bacteroidota</taxon>
        <taxon>Cytophagia</taxon>
        <taxon>Cytophagales</taxon>
        <taxon>Cyclobacteriaceae</taxon>
        <taxon>Algoriphagus</taxon>
    </lineage>
</organism>
<name>A0A4R6TAL6_9BACT</name>
<dbReference type="EMBL" id="SNYF01000005">
    <property type="protein sequence ID" value="TDQ19253.1"/>
    <property type="molecule type" value="Genomic_DNA"/>
</dbReference>
<accession>A0A4R6TAL6</accession>
<keyword evidence="2" id="KW-1185">Reference proteome</keyword>
<dbReference type="AlphaFoldDB" id="A0A4R6TAL6"/>
<evidence type="ECO:0000313" key="1">
    <source>
        <dbReference type="EMBL" id="TDQ19253.1"/>
    </source>
</evidence>
<reference evidence="1 2" key="1">
    <citation type="submission" date="2019-03" db="EMBL/GenBank/DDBJ databases">
        <title>Genomic Encyclopedia of Type Strains, Phase III (KMG-III): the genomes of soil and plant-associated and newly described type strains.</title>
        <authorList>
            <person name="Whitman W."/>
        </authorList>
    </citation>
    <scope>NUCLEOTIDE SEQUENCE [LARGE SCALE GENOMIC DNA]</scope>
    <source>
        <strain evidence="1 2">CECT 8446</strain>
    </source>
</reference>
<dbReference type="Proteomes" id="UP000294535">
    <property type="component" value="Unassembled WGS sequence"/>
</dbReference>
<evidence type="ECO:0000313" key="2">
    <source>
        <dbReference type="Proteomes" id="UP000294535"/>
    </source>
</evidence>
<sequence length="141" mass="16864">MNEKEKLNGNFVGYLIFDLEKVIAGEKEFRLSEIQKLEFTFSDFDGMKWTNLRSPEPKVSNGVNNRATVKFKNGTYSDFYFYQDYEDEFEMKMRDLLISFHLQDKISFLALIQYIGISDDYERIQEFKKELQIMKDSEKEN</sequence>